<dbReference type="Gene3D" id="2.60.120.20">
    <property type="match status" value="1"/>
</dbReference>
<feature type="compositionally biased region" description="Basic residues" evidence="4">
    <location>
        <begin position="23"/>
        <end position="38"/>
    </location>
</feature>
<evidence type="ECO:0000256" key="1">
    <source>
        <dbReference type="ARBA" id="ARBA00004328"/>
    </source>
</evidence>
<evidence type="ECO:0000259" key="5">
    <source>
        <dbReference type="Pfam" id="PF03115"/>
    </source>
</evidence>
<sequence length="837" mass="91639">MARPKSARRNVKTTVTTTTTRGPTKRSSRRNVVRRGRQNARASTTTTVVSTRPTNTRSRSGRSRPKRMRRDVPGAITTTVTATLGTVGANSGKQVETELIMMMNPALTKETTGSNQFGPVQMYASTYAQWTVSRVHVKATPLVGASAVSGTVARISLNMTGAPTSSSWSALGARPHVDVTPGRTAVLRLSKRHFPGPKEGWYNCNTKGDPNMAIGGSIEVHTLGQTMSTYKNEPFTGGLFLLEMTAVWKFRNYEPQPGLLNMIKGSEDLGQGELKIKATEGQPIELQVPPTSRLALATQQTTSEIIWQIVDTAISAGTSAFPPPFNWLFKGGWWFIKKVANAPVSNGAPAAATYRVYASIQDARADVPCLASTTTEVDLAGQNLQFQQITPGNTGMGEEQQVMQTRAMTDSEFHSAGALWNIYDQGSDKTQTFFAASHHCTNMMTPETLGSTQIWWPSEGIGFVPQGGTLVDGVSTCDIWEYRGAFYQEGYQIEPAMLPNQIPVYAFYKEGSTQQQRQIGYAVGAAQLSSANNGYIIQVLFYSTQDTQVAMKFGGLNSTDQVISYHWNRFLTASNSTASSDISYKVTTTGAWGAMRFQRFVFQFNLAHVNLQAGHYYVLSFGAWRGAQKVKLAGRFPIYVNTQNPSTQMPDDEAWLQNLNQVEPYSGLDASGASIFWKTFPANTVVPASSRSVLTHLEETLRELEIDDFDPDDESEADLLISDDTDYDTDNGNDLDDGERRRPPTPKPGPDGYSKPPTLVLEKLTKKGRELYQQLTANGVPGDVARAAAQESDPHPAYVGWRVAYHNALLDGLSPPTARSLAWKEACDAFESRGHAE</sequence>
<proteinExistence type="predicted"/>
<feature type="compositionally biased region" description="Low complexity" evidence="4">
    <location>
        <begin position="12"/>
        <end position="22"/>
    </location>
</feature>
<keyword evidence="3" id="KW-0946">Virion</keyword>
<evidence type="ECO:0000256" key="2">
    <source>
        <dbReference type="ARBA" id="ARBA00022561"/>
    </source>
</evidence>
<dbReference type="InterPro" id="IPR029053">
    <property type="entry name" value="Viral_coat"/>
</dbReference>
<feature type="compositionally biased region" description="Low complexity" evidence="4">
    <location>
        <begin position="39"/>
        <end position="58"/>
    </location>
</feature>
<keyword evidence="2" id="KW-0167">Capsid protein</keyword>
<feature type="compositionally biased region" description="Basic residues" evidence="4">
    <location>
        <begin position="59"/>
        <end position="69"/>
    </location>
</feature>
<accession>A0AAT9TT26</accession>
<name>A0AAT9TT26_9VIRU</name>
<evidence type="ECO:0000256" key="4">
    <source>
        <dbReference type="SAM" id="MobiDB-lite"/>
    </source>
</evidence>
<evidence type="ECO:0000256" key="3">
    <source>
        <dbReference type="ARBA" id="ARBA00022844"/>
    </source>
</evidence>
<evidence type="ECO:0000313" key="6">
    <source>
        <dbReference type="EMBL" id="WEU70810.1"/>
    </source>
</evidence>
<feature type="region of interest" description="Disordered" evidence="4">
    <location>
        <begin position="1"/>
        <end position="69"/>
    </location>
</feature>
<feature type="compositionally biased region" description="Basic residues" evidence="4">
    <location>
        <begin position="1"/>
        <end position="11"/>
    </location>
</feature>
<comment type="subcellular location">
    <subcellularLocation>
        <location evidence="1">Virion</location>
    </subcellularLocation>
</comment>
<reference evidence="6" key="1">
    <citation type="journal article" date="2023" name="Nat. Commun.">
        <title>Virus diversity, wildlife-domestic animal circulation and potential zoonotic viruses of small mammals, pangolins and zoo animals.</title>
        <authorList>
            <person name="Cui X."/>
            <person name="Fan K."/>
            <person name="Liang X."/>
            <person name="Gong W."/>
            <person name="Chen W."/>
            <person name="He B."/>
            <person name="Chen X."/>
            <person name="Wang H."/>
            <person name="Wang X."/>
            <person name="Zhang P."/>
            <person name="Lu X."/>
            <person name="Chen R."/>
            <person name="Lin K."/>
            <person name="Liu J."/>
            <person name="Zhai J."/>
            <person name="Liu D.X."/>
            <person name="Shan F."/>
            <person name="Li Y."/>
            <person name="Chen R.A."/>
            <person name="Meng H."/>
            <person name="Li X."/>
            <person name="Mi S."/>
            <person name="Jiang J."/>
            <person name="Zhou N."/>
            <person name="Chen Z."/>
            <person name="Zou J.-J."/>
            <person name="Ge D."/>
            <person name="Yang Q."/>
            <person name="He K."/>
            <person name="Chen T."/>
            <person name="Wu Y.-J."/>
            <person name="Lu H."/>
            <person name="Irwin D.M."/>
            <person name="Shen X."/>
            <person name="Hu Y."/>
            <person name="Lu X."/>
            <person name="Ding C."/>
            <person name="Guan Y."/>
            <person name="Tu C."/>
            <person name="Shen Y."/>
        </authorList>
    </citation>
    <scope>NUCLEOTIDE SEQUENCE</scope>
    <source>
        <strain evidence="6">AstV/GD/C5-49.18/2022</strain>
    </source>
</reference>
<dbReference type="EMBL" id="OQ236112">
    <property type="protein sequence ID" value="WEU70810.1"/>
    <property type="molecule type" value="Viral_cRNA"/>
</dbReference>
<feature type="region of interest" description="Disordered" evidence="4">
    <location>
        <begin position="706"/>
        <end position="757"/>
    </location>
</feature>
<feature type="compositionally biased region" description="Acidic residues" evidence="4">
    <location>
        <begin position="706"/>
        <end position="737"/>
    </location>
</feature>
<organism evidence="6">
    <name type="scientific">Niviventer sp. astrovirus</name>
    <dbReference type="NCBI Taxonomy" id="3028508"/>
    <lineage>
        <taxon>Viruses</taxon>
        <taxon>Riboviria</taxon>
        <taxon>Orthornavirae</taxon>
        <taxon>Pisuviricota</taxon>
        <taxon>Stelpaviricetes</taxon>
        <taxon>Stellavirales</taxon>
        <taxon>Astroviridae</taxon>
    </lineage>
</organism>
<dbReference type="InterPro" id="IPR004337">
    <property type="entry name" value="Astro_capsid_N"/>
</dbReference>
<dbReference type="Pfam" id="PF03115">
    <property type="entry name" value="Astro_capsid_N"/>
    <property type="match status" value="1"/>
</dbReference>
<dbReference type="GO" id="GO:0019028">
    <property type="term" value="C:viral capsid"/>
    <property type="evidence" value="ECO:0007669"/>
    <property type="project" value="UniProtKB-KW"/>
</dbReference>
<protein>
    <submittedName>
        <fullName evidence="6">Capsid protein</fullName>
    </submittedName>
</protein>
<feature type="domain" description="Astrovirus capsid protein inner core" evidence="5">
    <location>
        <begin position="66"/>
        <end position="253"/>
    </location>
</feature>